<dbReference type="STRING" id="1073089.A0A1L9RY93"/>
<organism evidence="8 9">
    <name type="scientific">Aspergillus wentii DTO 134E9</name>
    <dbReference type="NCBI Taxonomy" id="1073089"/>
    <lineage>
        <taxon>Eukaryota</taxon>
        <taxon>Fungi</taxon>
        <taxon>Dikarya</taxon>
        <taxon>Ascomycota</taxon>
        <taxon>Pezizomycotina</taxon>
        <taxon>Eurotiomycetes</taxon>
        <taxon>Eurotiomycetidae</taxon>
        <taxon>Eurotiales</taxon>
        <taxon>Aspergillaceae</taxon>
        <taxon>Aspergillus</taxon>
        <taxon>Aspergillus subgen. Cremei</taxon>
    </lineage>
</organism>
<comment type="subcellular location">
    <subcellularLocation>
        <location evidence="1">Nucleus</location>
    </subcellularLocation>
</comment>
<dbReference type="PANTHER" id="PTHR37534">
    <property type="entry name" value="TRANSCRIPTIONAL ACTIVATOR PROTEIN UGA3"/>
    <property type="match status" value="1"/>
</dbReference>
<dbReference type="AlphaFoldDB" id="A0A1L9RY93"/>
<dbReference type="Proteomes" id="UP000184383">
    <property type="component" value="Unassembled WGS sequence"/>
</dbReference>
<keyword evidence="3" id="KW-0238">DNA-binding</keyword>
<dbReference type="PANTHER" id="PTHR37534:SF43">
    <property type="entry name" value="FINGER DOMAIN PROTEIN, PUTATIVE (AFU_ORTHOLOGUE AFUA_1G01850)-RELATED"/>
    <property type="match status" value="1"/>
</dbReference>
<dbReference type="GO" id="GO:0045944">
    <property type="term" value="P:positive regulation of transcription by RNA polymerase II"/>
    <property type="evidence" value="ECO:0007669"/>
    <property type="project" value="TreeGrafter"/>
</dbReference>
<dbReference type="PROSITE" id="PS00463">
    <property type="entry name" value="ZN2_CY6_FUNGAL_1"/>
    <property type="match status" value="1"/>
</dbReference>
<dbReference type="SUPFAM" id="SSF57701">
    <property type="entry name" value="Zn2/Cys6 DNA-binding domain"/>
    <property type="match status" value="1"/>
</dbReference>
<feature type="region of interest" description="Disordered" evidence="6">
    <location>
        <begin position="56"/>
        <end position="106"/>
    </location>
</feature>
<keyword evidence="5" id="KW-0539">Nucleus</keyword>
<evidence type="ECO:0000313" key="8">
    <source>
        <dbReference type="EMBL" id="OJJ39899.1"/>
    </source>
</evidence>
<evidence type="ECO:0000256" key="1">
    <source>
        <dbReference type="ARBA" id="ARBA00004123"/>
    </source>
</evidence>
<dbReference type="EMBL" id="KV878210">
    <property type="protein sequence ID" value="OJJ39899.1"/>
    <property type="molecule type" value="Genomic_DNA"/>
</dbReference>
<name>A0A1L9RY93_ASPWE</name>
<dbReference type="InterPro" id="IPR001138">
    <property type="entry name" value="Zn2Cys6_DnaBD"/>
</dbReference>
<evidence type="ECO:0000256" key="3">
    <source>
        <dbReference type="ARBA" id="ARBA00023125"/>
    </source>
</evidence>
<dbReference type="Pfam" id="PF00172">
    <property type="entry name" value="Zn_clus"/>
    <property type="match status" value="1"/>
</dbReference>
<feature type="domain" description="Zn(2)-C6 fungal-type" evidence="7">
    <location>
        <begin position="19"/>
        <end position="49"/>
    </location>
</feature>
<keyword evidence="4" id="KW-0804">Transcription</keyword>
<feature type="region of interest" description="Disordered" evidence="6">
    <location>
        <begin position="293"/>
        <end position="323"/>
    </location>
</feature>
<accession>A0A1L9RY93</accession>
<feature type="compositionally biased region" description="Low complexity" evidence="6">
    <location>
        <begin position="64"/>
        <end position="82"/>
    </location>
</feature>
<dbReference type="SMART" id="SM00066">
    <property type="entry name" value="GAL4"/>
    <property type="match status" value="1"/>
</dbReference>
<dbReference type="RefSeq" id="XP_040693575.1">
    <property type="nucleotide sequence ID" value="XM_040832763.1"/>
</dbReference>
<dbReference type="CDD" id="cd00067">
    <property type="entry name" value="GAL4"/>
    <property type="match status" value="1"/>
</dbReference>
<dbReference type="GO" id="GO:0000976">
    <property type="term" value="F:transcription cis-regulatory region binding"/>
    <property type="evidence" value="ECO:0007669"/>
    <property type="project" value="TreeGrafter"/>
</dbReference>
<dbReference type="OrthoDB" id="5229455at2759"/>
<dbReference type="VEuPathDB" id="FungiDB:ASPWEDRAFT_25690"/>
<evidence type="ECO:0000313" key="9">
    <source>
        <dbReference type="Proteomes" id="UP000184383"/>
    </source>
</evidence>
<proteinExistence type="predicted"/>
<dbReference type="GeneID" id="63748611"/>
<feature type="compositionally biased region" description="Low complexity" evidence="6">
    <location>
        <begin position="92"/>
        <end position="103"/>
    </location>
</feature>
<dbReference type="PROSITE" id="PS50048">
    <property type="entry name" value="ZN2_CY6_FUNGAL_2"/>
    <property type="match status" value="1"/>
</dbReference>
<dbReference type="Pfam" id="PF11951">
    <property type="entry name" value="Fungal_trans_2"/>
    <property type="match status" value="1"/>
</dbReference>
<dbReference type="InterPro" id="IPR021858">
    <property type="entry name" value="Fun_TF"/>
</dbReference>
<feature type="compositionally biased region" description="Polar residues" evidence="6">
    <location>
        <begin position="348"/>
        <end position="357"/>
    </location>
</feature>
<dbReference type="InterPro" id="IPR036864">
    <property type="entry name" value="Zn2-C6_fun-type_DNA-bd_sf"/>
</dbReference>
<evidence type="ECO:0000256" key="6">
    <source>
        <dbReference type="SAM" id="MobiDB-lite"/>
    </source>
</evidence>
<gene>
    <name evidence="8" type="ORF">ASPWEDRAFT_25690</name>
</gene>
<keyword evidence="2" id="KW-0805">Transcription regulation</keyword>
<evidence type="ECO:0000256" key="2">
    <source>
        <dbReference type="ARBA" id="ARBA00023015"/>
    </source>
</evidence>
<dbReference type="GO" id="GO:0005634">
    <property type="term" value="C:nucleus"/>
    <property type="evidence" value="ECO:0007669"/>
    <property type="project" value="UniProtKB-SubCell"/>
</dbReference>
<evidence type="ECO:0000256" key="4">
    <source>
        <dbReference type="ARBA" id="ARBA00023163"/>
    </source>
</evidence>
<dbReference type="GO" id="GO:0000981">
    <property type="term" value="F:DNA-binding transcription factor activity, RNA polymerase II-specific"/>
    <property type="evidence" value="ECO:0007669"/>
    <property type="project" value="InterPro"/>
</dbReference>
<keyword evidence="9" id="KW-1185">Reference proteome</keyword>
<feature type="region of interest" description="Disordered" evidence="6">
    <location>
        <begin position="348"/>
        <end position="369"/>
    </location>
</feature>
<dbReference type="GO" id="GO:0008270">
    <property type="term" value="F:zinc ion binding"/>
    <property type="evidence" value="ECO:0007669"/>
    <property type="project" value="InterPro"/>
</dbReference>
<feature type="compositionally biased region" description="Polar residues" evidence="6">
    <location>
        <begin position="302"/>
        <end position="320"/>
    </location>
</feature>
<evidence type="ECO:0000256" key="5">
    <source>
        <dbReference type="ARBA" id="ARBA00023242"/>
    </source>
</evidence>
<dbReference type="Gene3D" id="4.10.240.10">
    <property type="entry name" value="Zn(2)-C6 fungal-type DNA-binding domain"/>
    <property type="match status" value="1"/>
</dbReference>
<evidence type="ECO:0000259" key="7">
    <source>
        <dbReference type="PROSITE" id="PS50048"/>
    </source>
</evidence>
<reference evidence="9" key="1">
    <citation type="journal article" date="2017" name="Genome Biol.">
        <title>Comparative genomics reveals high biological diversity and specific adaptations in the industrially and medically important fungal genus Aspergillus.</title>
        <authorList>
            <person name="de Vries R.P."/>
            <person name="Riley R."/>
            <person name="Wiebenga A."/>
            <person name="Aguilar-Osorio G."/>
            <person name="Amillis S."/>
            <person name="Uchima C.A."/>
            <person name="Anderluh G."/>
            <person name="Asadollahi M."/>
            <person name="Askin M."/>
            <person name="Barry K."/>
            <person name="Battaglia E."/>
            <person name="Bayram O."/>
            <person name="Benocci T."/>
            <person name="Braus-Stromeyer S.A."/>
            <person name="Caldana C."/>
            <person name="Canovas D."/>
            <person name="Cerqueira G.C."/>
            <person name="Chen F."/>
            <person name="Chen W."/>
            <person name="Choi C."/>
            <person name="Clum A."/>
            <person name="Dos Santos R.A."/>
            <person name="Damasio A.R."/>
            <person name="Diallinas G."/>
            <person name="Emri T."/>
            <person name="Fekete E."/>
            <person name="Flipphi M."/>
            <person name="Freyberg S."/>
            <person name="Gallo A."/>
            <person name="Gournas C."/>
            <person name="Habgood R."/>
            <person name="Hainaut M."/>
            <person name="Harispe M.L."/>
            <person name="Henrissat B."/>
            <person name="Hilden K.S."/>
            <person name="Hope R."/>
            <person name="Hossain A."/>
            <person name="Karabika E."/>
            <person name="Karaffa L."/>
            <person name="Karanyi Z."/>
            <person name="Krasevec N."/>
            <person name="Kuo A."/>
            <person name="Kusch H."/>
            <person name="LaButti K."/>
            <person name="Lagendijk E.L."/>
            <person name="Lapidus A."/>
            <person name="Levasseur A."/>
            <person name="Lindquist E."/>
            <person name="Lipzen A."/>
            <person name="Logrieco A.F."/>
            <person name="MacCabe A."/>
            <person name="Maekelae M.R."/>
            <person name="Malavazi I."/>
            <person name="Melin P."/>
            <person name="Meyer V."/>
            <person name="Mielnichuk N."/>
            <person name="Miskei M."/>
            <person name="Molnar A.P."/>
            <person name="Mule G."/>
            <person name="Ngan C.Y."/>
            <person name="Orejas M."/>
            <person name="Orosz E."/>
            <person name="Ouedraogo J.P."/>
            <person name="Overkamp K.M."/>
            <person name="Park H.-S."/>
            <person name="Perrone G."/>
            <person name="Piumi F."/>
            <person name="Punt P.J."/>
            <person name="Ram A.F."/>
            <person name="Ramon A."/>
            <person name="Rauscher S."/>
            <person name="Record E."/>
            <person name="Riano-Pachon D.M."/>
            <person name="Robert V."/>
            <person name="Roehrig J."/>
            <person name="Ruller R."/>
            <person name="Salamov A."/>
            <person name="Salih N.S."/>
            <person name="Samson R.A."/>
            <person name="Sandor E."/>
            <person name="Sanguinetti M."/>
            <person name="Schuetze T."/>
            <person name="Sepcic K."/>
            <person name="Shelest E."/>
            <person name="Sherlock G."/>
            <person name="Sophianopoulou V."/>
            <person name="Squina F.M."/>
            <person name="Sun H."/>
            <person name="Susca A."/>
            <person name="Todd R.B."/>
            <person name="Tsang A."/>
            <person name="Unkles S.E."/>
            <person name="van de Wiele N."/>
            <person name="van Rossen-Uffink D."/>
            <person name="Oliveira J.V."/>
            <person name="Vesth T.C."/>
            <person name="Visser J."/>
            <person name="Yu J.-H."/>
            <person name="Zhou M."/>
            <person name="Andersen M.R."/>
            <person name="Archer D.B."/>
            <person name="Baker S.E."/>
            <person name="Benoit I."/>
            <person name="Brakhage A.A."/>
            <person name="Braus G.H."/>
            <person name="Fischer R."/>
            <person name="Frisvad J.C."/>
            <person name="Goldman G.H."/>
            <person name="Houbraken J."/>
            <person name="Oakley B."/>
            <person name="Pocsi I."/>
            <person name="Scazzocchio C."/>
            <person name="Seiboth B."/>
            <person name="vanKuyk P.A."/>
            <person name="Wortman J."/>
            <person name="Dyer P.S."/>
            <person name="Grigoriev I.V."/>
        </authorList>
    </citation>
    <scope>NUCLEOTIDE SEQUENCE [LARGE SCALE GENOMIC DNA]</scope>
    <source>
        <strain evidence="9">DTO 134E9</strain>
    </source>
</reference>
<protein>
    <recommendedName>
        <fullName evidence="7">Zn(2)-C6 fungal-type domain-containing protein</fullName>
    </recommendedName>
</protein>
<sequence length="851" mass="94507">MPRPRRPGAPEPKRRSRKGCWPCKARKVKCGEEKPSCLNCRRQREPCDYSIRLNWEGRTKRNSVESPGSSSGHSGGFVFSLPLSPPAPVQPPSSSNTPRNNSSLDLTNENIFWDSDVPGASTPETSYAGGLHDFHGSPAFPGQPLDHFNHADTTTSEAVKSPPQLQDIIIAWPVQSPQSMTPNATESIPVCSSSLSYVDGVQFPSPVDRSSSIAPFGIFPFTPSSVSRPTSSLRQSMETSKRSIDISSEYDDMVSGQQAKRPKVPRYPFLADTLHFFPHEDSPADISMNLEGGISSHPRKMSLSSSYSAQQNTPTSSNDSPVAVQDIYTKDTPRSLILDNCLYKSSGQPVGIQSSQAGGVDEEARQTDGSASKRKWHVYLTSVTDNYGLDRGSPDLDLNKNDDHAAIDINSALDLINSQWKTPHVSEPGNAQAQPREEDSYSRHSYYVSPVPINIPRCLSPLPSTLLGNPINLMYFHHFINHTARMLVPHDCDDNPFISVLPSMAIMDSNLLNLTLAYSASHRARYLDHPEPSNRIAHWVSNVFPTLRLALDDPHENVTDSHLATAIMLLSLKIISPSTFEVPIPWQSHLKLARDLFNAHGEQMAYPGNRIGAFFARWLGYIDIMGALSCRLNEPPLLTYHSVLTTCCPEGGNDDFCIDCFTGFTPRTGVFLSRLGKLVHQCDNQRFDDMGTFRSDWRPPDEVVLEAESLITDVEYVHMRAHASGKHYQNLGSTDIVAIDQAFRFAGVLHLHRRVLGTSPYSSPVKEALDQLTEALRRIKTNTPAEVGVLFPLFTAGCETQDPQQKKEILERFRSLEKTGMKQIQNARKLMQRCWDEDSPWITLAQGEFLG</sequence>